<dbReference type="STRING" id="91928.A0A0D2BTP4"/>
<proteinExistence type="predicted"/>
<evidence type="ECO:0000313" key="2">
    <source>
        <dbReference type="Proteomes" id="UP000053328"/>
    </source>
</evidence>
<reference evidence="1 2" key="1">
    <citation type="submission" date="2015-01" db="EMBL/GenBank/DDBJ databases">
        <title>The Genome Sequence of Exophiala spinifera CBS89968.</title>
        <authorList>
            <consortium name="The Broad Institute Genomics Platform"/>
            <person name="Cuomo C."/>
            <person name="de Hoog S."/>
            <person name="Gorbushina A."/>
            <person name="Stielow B."/>
            <person name="Teixiera M."/>
            <person name="Abouelleil A."/>
            <person name="Chapman S.B."/>
            <person name="Priest M."/>
            <person name="Young S.K."/>
            <person name="Wortman J."/>
            <person name="Nusbaum C."/>
            <person name="Birren B."/>
        </authorList>
    </citation>
    <scope>NUCLEOTIDE SEQUENCE [LARGE SCALE GENOMIC DNA]</scope>
    <source>
        <strain evidence="1 2">CBS 89968</strain>
    </source>
</reference>
<sequence>MAAVETRPPVHSFKISPIISEKLTLGGSEGRPSVKFDPDRHLSYQQDPKIVTLKDIGLSEDVGISPVATSEPFPLFTEDAISIMRGEIFQQEVWDNCLHSTEFAGCQLRGHCPKYAPFMYDAWNNPRTLSIVSRIAGIDLVPEIDIDIGNINVSVQGPLKDYEKQENQSDDDIPVTKWHYDSYPFVCVVMMSDASKMQGGETAIRTGSGEFIKVRGPQMGCAVVLQGRHILHQALAAKGGTERITMITSFRPRDPFVRDSSVLTSIRPISDHSELYFQWTEYRVEVLQERLARMLKLLKEEHTAGKKTDAKTIKEFLKQQEEWLAITNTEIV</sequence>
<protein>
    <recommendedName>
        <fullName evidence="3">Fe2OG dioxygenase domain-containing protein</fullName>
    </recommendedName>
</protein>
<dbReference type="AlphaFoldDB" id="A0A0D2BTP4"/>
<dbReference type="PANTHER" id="PTHR41677">
    <property type="entry name" value="YALI0B19030P"/>
    <property type="match status" value="1"/>
</dbReference>
<accession>A0A0D2BTP4</accession>
<dbReference type="EMBL" id="KN847496">
    <property type="protein sequence ID" value="KIW14604.1"/>
    <property type="molecule type" value="Genomic_DNA"/>
</dbReference>
<dbReference type="HOGENOM" id="CLU_045155_1_0_1"/>
<evidence type="ECO:0008006" key="3">
    <source>
        <dbReference type="Google" id="ProtNLM"/>
    </source>
</evidence>
<organism evidence="1 2">
    <name type="scientific">Exophiala spinifera</name>
    <dbReference type="NCBI Taxonomy" id="91928"/>
    <lineage>
        <taxon>Eukaryota</taxon>
        <taxon>Fungi</taxon>
        <taxon>Dikarya</taxon>
        <taxon>Ascomycota</taxon>
        <taxon>Pezizomycotina</taxon>
        <taxon>Eurotiomycetes</taxon>
        <taxon>Chaetothyriomycetidae</taxon>
        <taxon>Chaetothyriales</taxon>
        <taxon>Herpotrichiellaceae</taxon>
        <taxon>Exophiala</taxon>
    </lineage>
</organism>
<evidence type="ECO:0000313" key="1">
    <source>
        <dbReference type="EMBL" id="KIW14604.1"/>
    </source>
</evidence>
<dbReference type="OrthoDB" id="10256055at2759"/>
<dbReference type="RefSeq" id="XP_016234820.1">
    <property type="nucleotide sequence ID" value="XM_016381718.1"/>
</dbReference>
<dbReference type="Proteomes" id="UP000053328">
    <property type="component" value="Unassembled WGS sequence"/>
</dbReference>
<dbReference type="PANTHER" id="PTHR41677:SF1">
    <property type="entry name" value="FE2OG DIOXYGENASE DOMAIN-CONTAINING PROTEIN"/>
    <property type="match status" value="1"/>
</dbReference>
<dbReference type="VEuPathDB" id="FungiDB:PV08_07388"/>
<gene>
    <name evidence="1" type="ORF">PV08_07388</name>
</gene>
<keyword evidence="2" id="KW-1185">Reference proteome</keyword>
<dbReference type="GeneID" id="27334471"/>
<name>A0A0D2BTP4_9EURO</name>